<dbReference type="InterPro" id="IPR036890">
    <property type="entry name" value="HATPase_C_sf"/>
</dbReference>
<sequence>MRRVRLHTLRDRLTVLAVLVAAIAIGVLTVTFNLLLAGSLDHDARSRLRTAAAAASTTVSVRDGRVGVADAPNDSVLDGKVWVFQGARLVERASGDPELQRSAAALAGQAGVFDDLPNDRQIRLYAAPVRAGGRQVGTIVVALSLAAYDRTTDLAGVASVALAAILILAVLLLTRVTIGRAFAPVLEMTRAAAEWSENEPERRFGSELRPDELGDLARTFDALLDRVAAGLRHEQRLSAELSHELRTPLSRIVAEVELLQRRDRPLDERQQAYTSIARSAEQMSAILETLMAAARAEAGLDRGRCSLPAALAELRATWAPVLLERGVRLQVAPPRTAQAHVGVDAEVVARIVAPVLDNAGRFARTRVTITTVDRDGGVAIVVDDDGPGVGGDDPERAFEPGVQLADDNGHRGSGLGLPLARRLARAAHGDVRVEDGPGDGARFVIELPR</sequence>
<feature type="domain" description="Histidine kinase" evidence="12">
    <location>
        <begin position="240"/>
        <end position="449"/>
    </location>
</feature>
<reference evidence="14 15" key="1">
    <citation type="journal article" date="2018" name="J. Microbiol.">
        <title>Baekduia soli gen. nov., sp. nov., a novel bacterium isolated from the soil of Baekdu Mountain and proposal of a novel family name, Baekduiaceae fam. nov.</title>
        <authorList>
            <person name="An D.S."/>
            <person name="Siddiqi M.Z."/>
            <person name="Kim K.H."/>
            <person name="Yu H.S."/>
            <person name="Im W.T."/>
        </authorList>
    </citation>
    <scope>NUCLEOTIDE SEQUENCE [LARGE SCALE GENOMIC DNA]</scope>
    <source>
        <strain evidence="14 15">BR7-21</strain>
    </source>
</reference>
<feature type="transmembrane region" description="Helical" evidence="11">
    <location>
        <begin position="12"/>
        <end position="36"/>
    </location>
</feature>
<dbReference type="Proteomes" id="UP000321805">
    <property type="component" value="Chromosome"/>
</dbReference>
<dbReference type="EMBL" id="CP042430">
    <property type="protein sequence ID" value="QEC47575.1"/>
    <property type="molecule type" value="Genomic_DNA"/>
</dbReference>
<name>A0A5B8U3X2_9ACTN</name>
<dbReference type="Gene3D" id="1.10.287.130">
    <property type="match status" value="1"/>
</dbReference>
<gene>
    <name evidence="14" type="ORF">FSW04_08300</name>
</gene>
<dbReference type="SMART" id="SM00387">
    <property type="entry name" value="HATPase_c"/>
    <property type="match status" value="1"/>
</dbReference>
<evidence type="ECO:0000259" key="12">
    <source>
        <dbReference type="PROSITE" id="PS50109"/>
    </source>
</evidence>
<dbReference type="InterPro" id="IPR003660">
    <property type="entry name" value="HAMP_dom"/>
</dbReference>
<evidence type="ECO:0000259" key="13">
    <source>
        <dbReference type="PROSITE" id="PS50885"/>
    </source>
</evidence>
<keyword evidence="7 14" id="KW-0418">Kinase</keyword>
<dbReference type="PRINTS" id="PR00344">
    <property type="entry name" value="BCTRLSENSOR"/>
</dbReference>
<keyword evidence="15" id="KW-1185">Reference proteome</keyword>
<organism evidence="14 15">
    <name type="scientific">Baekduia soli</name>
    <dbReference type="NCBI Taxonomy" id="496014"/>
    <lineage>
        <taxon>Bacteria</taxon>
        <taxon>Bacillati</taxon>
        <taxon>Actinomycetota</taxon>
        <taxon>Thermoleophilia</taxon>
        <taxon>Solirubrobacterales</taxon>
        <taxon>Baekduiaceae</taxon>
        <taxon>Baekduia</taxon>
    </lineage>
</organism>
<dbReference type="Gene3D" id="3.30.565.10">
    <property type="entry name" value="Histidine kinase-like ATPase, C-terminal domain"/>
    <property type="match status" value="1"/>
</dbReference>
<evidence type="ECO:0000256" key="1">
    <source>
        <dbReference type="ARBA" id="ARBA00000085"/>
    </source>
</evidence>
<dbReference type="KEGG" id="bsol:FSW04_08300"/>
<dbReference type="CDD" id="cd00082">
    <property type="entry name" value="HisKA"/>
    <property type="match status" value="1"/>
</dbReference>
<dbReference type="EC" id="2.7.13.3" evidence="3"/>
<feature type="domain" description="HAMP" evidence="13">
    <location>
        <begin position="179"/>
        <end position="232"/>
    </location>
</feature>
<evidence type="ECO:0000256" key="3">
    <source>
        <dbReference type="ARBA" id="ARBA00012438"/>
    </source>
</evidence>
<comment type="subcellular location">
    <subcellularLocation>
        <location evidence="2">Cell membrane</location>
    </subcellularLocation>
</comment>
<dbReference type="SMART" id="SM00388">
    <property type="entry name" value="HisKA"/>
    <property type="match status" value="1"/>
</dbReference>
<keyword evidence="6 11" id="KW-0812">Transmembrane</keyword>
<dbReference type="PANTHER" id="PTHR45436">
    <property type="entry name" value="SENSOR HISTIDINE KINASE YKOH"/>
    <property type="match status" value="1"/>
</dbReference>
<dbReference type="OrthoDB" id="3849995at2"/>
<evidence type="ECO:0000313" key="14">
    <source>
        <dbReference type="EMBL" id="QEC47575.1"/>
    </source>
</evidence>
<evidence type="ECO:0000256" key="10">
    <source>
        <dbReference type="ARBA" id="ARBA00023136"/>
    </source>
</evidence>
<dbReference type="InterPro" id="IPR003594">
    <property type="entry name" value="HATPase_dom"/>
</dbReference>
<keyword evidence="4" id="KW-0597">Phosphoprotein</keyword>
<evidence type="ECO:0000256" key="4">
    <source>
        <dbReference type="ARBA" id="ARBA00022553"/>
    </source>
</evidence>
<dbReference type="AlphaFoldDB" id="A0A5B8U3X2"/>
<feature type="transmembrane region" description="Helical" evidence="11">
    <location>
        <begin position="154"/>
        <end position="173"/>
    </location>
</feature>
<evidence type="ECO:0000256" key="2">
    <source>
        <dbReference type="ARBA" id="ARBA00004236"/>
    </source>
</evidence>
<dbReference type="InterPro" id="IPR050428">
    <property type="entry name" value="TCS_sensor_his_kinase"/>
</dbReference>
<evidence type="ECO:0000256" key="6">
    <source>
        <dbReference type="ARBA" id="ARBA00022692"/>
    </source>
</evidence>
<dbReference type="PANTHER" id="PTHR45436:SF5">
    <property type="entry name" value="SENSOR HISTIDINE KINASE TRCS"/>
    <property type="match status" value="1"/>
</dbReference>
<proteinExistence type="predicted"/>
<dbReference type="Gene3D" id="6.10.340.10">
    <property type="match status" value="1"/>
</dbReference>
<dbReference type="SUPFAM" id="SSF47384">
    <property type="entry name" value="Homodimeric domain of signal transducing histidine kinase"/>
    <property type="match status" value="1"/>
</dbReference>
<dbReference type="GO" id="GO:0005886">
    <property type="term" value="C:plasma membrane"/>
    <property type="evidence" value="ECO:0007669"/>
    <property type="project" value="UniProtKB-SubCell"/>
</dbReference>
<evidence type="ECO:0000256" key="9">
    <source>
        <dbReference type="ARBA" id="ARBA00023012"/>
    </source>
</evidence>
<evidence type="ECO:0000256" key="11">
    <source>
        <dbReference type="SAM" id="Phobius"/>
    </source>
</evidence>
<dbReference type="InterPro" id="IPR036097">
    <property type="entry name" value="HisK_dim/P_sf"/>
</dbReference>
<keyword evidence="10 11" id="KW-0472">Membrane</keyword>
<keyword evidence="5" id="KW-0808">Transferase</keyword>
<dbReference type="Pfam" id="PF00512">
    <property type="entry name" value="HisKA"/>
    <property type="match status" value="1"/>
</dbReference>
<dbReference type="GO" id="GO:0000155">
    <property type="term" value="F:phosphorelay sensor kinase activity"/>
    <property type="evidence" value="ECO:0007669"/>
    <property type="project" value="InterPro"/>
</dbReference>
<evidence type="ECO:0000256" key="5">
    <source>
        <dbReference type="ARBA" id="ARBA00022679"/>
    </source>
</evidence>
<evidence type="ECO:0000313" key="15">
    <source>
        <dbReference type="Proteomes" id="UP000321805"/>
    </source>
</evidence>
<dbReference type="InterPro" id="IPR004358">
    <property type="entry name" value="Sig_transdc_His_kin-like_C"/>
</dbReference>
<evidence type="ECO:0000256" key="7">
    <source>
        <dbReference type="ARBA" id="ARBA00022777"/>
    </source>
</evidence>
<dbReference type="PROSITE" id="PS50885">
    <property type="entry name" value="HAMP"/>
    <property type="match status" value="1"/>
</dbReference>
<dbReference type="InterPro" id="IPR003661">
    <property type="entry name" value="HisK_dim/P_dom"/>
</dbReference>
<evidence type="ECO:0000256" key="8">
    <source>
        <dbReference type="ARBA" id="ARBA00022989"/>
    </source>
</evidence>
<dbReference type="InterPro" id="IPR005467">
    <property type="entry name" value="His_kinase_dom"/>
</dbReference>
<keyword evidence="8 11" id="KW-1133">Transmembrane helix</keyword>
<comment type="catalytic activity">
    <reaction evidence="1">
        <text>ATP + protein L-histidine = ADP + protein N-phospho-L-histidine.</text>
        <dbReference type="EC" id="2.7.13.3"/>
    </reaction>
</comment>
<accession>A0A5B8U3X2</accession>
<keyword evidence="9" id="KW-0902">Two-component regulatory system</keyword>
<dbReference type="SUPFAM" id="SSF55874">
    <property type="entry name" value="ATPase domain of HSP90 chaperone/DNA topoisomerase II/histidine kinase"/>
    <property type="match status" value="1"/>
</dbReference>
<dbReference type="PROSITE" id="PS50109">
    <property type="entry name" value="HIS_KIN"/>
    <property type="match status" value="1"/>
</dbReference>
<dbReference type="Pfam" id="PF02518">
    <property type="entry name" value="HATPase_c"/>
    <property type="match status" value="1"/>
</dbReference>
<protein>
    <recommendedName>
        <fullName evidence="3">histidine kinase</fullName>
        <ecNumber evidence="3">2.7.13.3</ecNumber>
    </recommendedName>
</protein>
<dbReference type="CDD" id="cd00075">
    <property type="entry name" value="HATPase"/>
    <property type="match status" value="1"/>
</dbReference>